<evidence type="ECO:0000313" key="2">
    <source>
        <dbReference type="EMBL" id="SFJ14399.1"/>
    </source>
</evidence>
<dbReference type="OrthoDB" id="9102337at2"/>
<name>A0A1I3NYW3_9BURK</name>
<keyword evidence="1" id="KW-0472">Membrane</keyword>
<dbReference type="AlphaFoldDB" id="A0A1I3NYW3"/>
<feature type="transmembrane region" description="Helical" evidence="1">
    <location>
        <begin position="99"/>
        <end position="121"/>
    </location>
</feature>
<reference evidence="2 3" key="1">
    <citation type="submission" date="2016-10" db="EMBL/GenBank/DDBJ databases">
        <authorList>
            <person name="de Groot N.N."/>
        </authorList>
    </citation>
    <scope>NUCLEOTIDE SEQUENCE [LARGE SCALE GENOMIC DNA]</scope>
    <source>
        <strain evidence="2 3">LMG 23650</strain>
    </source>
</reference>
<evidence type="ECO:0000313" key="3">
    <source>
        <dbReference type="Proteomes" id="UP000199548"/>
    </source>
</evidence>
<evidence type="ECO:0000256" key="1">
    <source>
        <dbReference type="SAM" id="Phobius"/>
    </source>
</evidence>
<dbReference type="Proteomes" id="UP000199548">
    <property type="component" value="Unassembled WGS sequence"/>
</dbReference>
<evidence type="ECO:0008006" key="4">
    <source>
        <dbReference type="Google" id="ProtNLM"/>
    </source>
</evidence>
<dbReference type="RefSeq" id="WP_091014567.1">
    <property type="nucleotide sequence ID" value="NZ_CP041745.1"/>
</dbReference>
<sequence length="125" mass="13455">MLKAIIALVIGIGLLIAAAVSVQSTREFLQTSIVVPGRVVRLNAGGYHPQIEFVTKAGESVSYPQGGITTRMNVGDQPEVRYLPDNPIPTATITTFEAIWGNTIFFTVLGIGFLVSGLVTLPWRK</sequence>
<dbReference type="EMBL" id="FOQU01000005">
    <property type="protein sequence ID" value="SFJ14399.1"/>
    <property type="molecule type" value="Genomic_DNA"/>
</dbReference>
<keyword evidence="3" id="KW-1185">Reference proteome</keyword>
<protein>
    <recommendedName>
        <fullName evidence="4">DUF3592 domain-containing protein</fullName>
    </recommendedName>
</protein>
<keyword evidence="1" id="KW-1133">Transmembrane helix</keyword>
<gene>
    <name evidence="2" type="ORF">SAMN05192543_105566</name>
</gene>
<proteinExistence type="predicted"/>
<organism evidence="2 3">
    <name type="scientific">Paraburkholderia megapolitana</name>
    <dbReference type="NCBI Taxonomy" id="420953"/>
    <lineage>
        <taxon>Bacteria</taxon>
        <taxon>Pseudomonadati</taxon>
        <taxon>Pseudomonadota</taxon>
        <taxon>Betaproteobacteria</taxon>
        <taxon>Burkholderiales</taxon>
        <taxon>Burkholderiaceae</taxon>
        <taxon>Paraburkholderia</taxon>
    </lineage>
</organism>
<keyword evidence="1" id="KW-0812">Transmembrane</keyword>
<accession>A0A1I3NYW3</accession>
<dbReference type="STRING" id="420953.SAMN05192543_105566"/>